<accession>A0A2R4TF34</accession>
<dbReference type="Pfam" id="PF13517">
    <property type="entry name" value="FG-GAP_3"/>
    <property type="match status" value="1"/>
</dbReference>
<proteinExistence type="predicted"/>
<gene>
    <name evidence="3" type="ORF">SLUN_30590</name>
</gene>
<dbReference type="GeneID" id="55659601"/>
<feature type="chain" id="PRO_5015322496" description="VCBS repeat-containing protein" evidence="2">
    <location>
        <begin position="33"/>
        <end position="308"/>
    </location>
</feature>
<dbReference type="KEGG" id="slk:SLUN_30590"/>
<dbReference type="InterPro" id="IPR028994">
    <property type="entry name" value="Integrin_alpha_N"/>
</dbReference>
<feature type="signal peptide" evidence="2">
    <location>
        <begin position="1"/>
        <end position="32"/>
    </location>
</feature>
<dbReference type="SUPFAM" id="SSF69318">
    <property type="entry name" value="Integrin alpha N-terminal domain"/>
    <property type="match status" value="1"/>
</dbReference>
<evidence type="ECO:0000313" key="4">
    <source>
        <dbReference type="Proteomes" id="UP000244201"/>
    </source>
</evidence>
<keyword evidence="1 2" id="KW-0732">Signal</keyword>
<dbReference type="EMBL" id="CP026304">
    <property type="protein sequence ID" value="AVZ77735.1"/>
    <property type="molecule type" value="Genomic_DNA"/>
</dbReference>
<dbReference type="Proteomes" id="UP000244201">
    <property type="component" value="Chromosome"/>
</dbReference>
<dbReference type="RefSeq" id="WP_108155026.1">
    <property type="nucleotide sequence ID" value="NZ_CP026304.1"/>
</dbReference>
<dbReference type="AlphaFoldDB" id="A0A2R4TF34"/>
<evidence type="ECO:0000313" key="3">
    <source>
        <dbReference type="EMBL" id="AVZ77735.1"/>
    </source>
</evidence>
<protein>
    <recommendedName>
        <fullName evidence="5">VCBS repeat-containing protein</fullName>
    </recommendedName>
</protein>
<evidence type="ECO:0008006" key="5">
    <source>
        <dbReference type="Google" id="ProtNLM"/>
    </source>
</evidence>
<evidence type="ECO:0000256" key="1">
    <source>
        <dbReference type="ARBA" id="ARBA00022729"/>
    </source>
</evidence>
<sequence>MAILSGRKGGRVLSRLAVAAISAALVGTSAGAAVADAPAPQPLKGVDVGRLLAAPSNAPAAAQAPAAPVYLLWAVDKKSDAYLYGPNGKGGFAARSYVASGWGPVKYVTSMDINADGEHDGAWSWDTAGNVFFADDTSSRRVGKGWNIYNLVLSPGNLGGTVPDDILARDNAGVLWLYKGNSNGTVAARVKVGPGWNGYSHITGKADLSGDGRTDILAKDKTGALWLYKGTGNAAAPFSARTKVSAGWNIYNKVIANGDLNLDGRADVVVRDAAGALWMYKGSGKATAPFNTPRVKVGSGFNIYPKLF</sequence>
<reference evidence="3 4" key="1">
    <citation type="submission" date="2018-01" db="EMBL/GenBank/DDBJ databases">
        <title>Complete genome sequence of Streptomyces lunaelactis MM109T, a Ferroverdin A producer isolated from cave moonmilk deposits.</title>
        <authorList>
            <person name="Naome A."/>
            <person name="Martinet L."/>
            <person name="Maciejewska M."/>
            <person name="Anderssen S."/>
            <person name="Adam D."/>
            <person name="Tenconi E."/>
            <person name="Deflandre B."/>
            <person name="Arguelles-Arias A."/>
            <person name="Calusinska M."/>
            <person name="Copieters W."/>
            <person name="Karim L."/>
            <person name="Hanikenne M."/>
            <person name="Baurain D."/>
            <person name="van Wezel G."/>
            <person name="Smargiasso N."/>
            <person name="de Pauw E."/>
            <person name="Delfosse P."/>
            <person name="Rigali S."/>
        </authorList>
    </citation>
    <scope>NUCLEOTIDE SEQUENCE [LARGE SCALE GENOMIC DNA]</scope>
    <source>
        <strain evidence="3 4">MM109</strain>
    </source>
</reference>
<evidence type="ECO:0000256" key="2">
    <source>
        <dbReference type="SAM" id="SignalP"/>
    </source>
</evidence>
<dbReference type="PANTHER" id="PTHR44103">
    <property type="entry name" value="PROPROTEIN CONVERTASE P"/>
    <property type="match status" value="1"/>
</dbReference>
<dbReference type="Gene3D" id="2.115.10.10">
    <property type="entry name" value="Tachylectin 2"/>
    <property type="match status" value="1"/>
</dbReference>
<dbReference type="PANTHER" id="PTHR44103:SF1">
    <property type="entry name" value="PROPROTEIN CONVERTASE P"/>
    <property type="match status" value="1"/>
</dbReference>
<dbReference type="OrthoDB" id="4326934at2"/>
<organism evidence="3 4">
    <name type="scientific">Streptomyces lunaelactis</name>
    <dbReference type="NCBI Taxonomy" id="1535768"/>
    <lineage>
        <taxon>Bacteria</taxon>
        <taxon>Bacillati</taxon>
        <taxon>Actinomycetota</taxon>
        <taxon>Actinomycetes</taxon>
        <taxon>Kitasatosporales</taxon>
        <taxon>Streptomycetaceae</taxon>
        <taxon>Streptomyces</taxon>
    </lineage>
</organism>
<name>A0A2R4TF34_9ACTN</name>
<dbReference type="InterPro" id="IPR013517">
    <property type="entry name" value="FG-GAP"/>
</dbReference>
<keyword evidence="4" id="KW-1185">Reference proteome</keyword>